<sequence>MFRMAAIPVLAFLHMLARCQSTQ</sequence>
<accession>W1YSQ9</accession>
<feature type="non-terminal residue" evidence="1">
    <location>
        <position position="23"/>
    </location>
</feature>
<evidence type="ECO:0000313" key="1">
    <source>
        <dbReference type="EMBL" id="ETJ45527.1"/>
    </source>
</evidence>
<organism evidence="1">
    <name type="scientific">human gut metagenome</name>
    <dbReference type="NCBI Taxonomy" id="408170"/>
    <lineage>
        <taxon>unclassified sequences</taxon>
        <taxon>metagenomes</taxon>
        <taxon>organismal metagenomes</taxon>
    </lineage>
</organism>
<proteinExistence type="predicted"/>
<protein>
    <submittedName>
        <fullName evidence="1">Uncharacterized protein</fullName>
    </submittedName>
</protein>
<gene>
    <name evidence="1" type="ORF">Q604_UNBC00485G0001</name>
</gene>
<name>W1YSQ9_9ZZZZ</name>
<reference evidence="1" key="1">
    <citation type="submission" date="2013-12" db="EMBL/GenBank/DDBJ databases">
        <title>A Varibaculum cambriense genome reconstructed from a premature infant gut community with otherwise low bacterial novelty that shifts toward anaerobic metabolism during the third week of life.</title>
        <authorList>
            <person name="Brown C.T."/>
            <person name="Sharon I."/>
            <person name="Thomas B.C."/>
            <person name="Castelle C.J."/>
            <person name="Morowitz M.J."/>
            <person name="Banfield J.F."/>
        </authorList>
    </citation>
    <scope>NUCLEOTIDE SEQUENCE</scope>
</reference>
<dbReference type="AlphaFoldDB" id="W1YSQ9"/>
<dbReference type="EMBL" id="AZMM01000485">
    <property type="protein sequence ID" value="ETJ45527.1"/>
    <property type="molecule type" value="Genomic_DNA"/>
</dbReference>
<comment type="caution">
    <text evidence="1">The sequence shown here is derived from an EMBL/GenBank/DDBJ whole genome shotgun (WGS) entry which is preliminary data.</text>
</comment>